<dbReference type="Pfam" id="PF13333">
    <property type="entry name" value="rve_2"/>
    <property type="match status" value="1"/>
</dbReference>
<sequence length="164" mass="18658">MGDITYIPLAGGGWGYLAVWMDLFSRKVTGWQLLGNMREELIVQAFKKACTNRNITEDLIIHSDRGGQYAGNKFRRLLAGPRLSQSMSGVANPYDNAFMESYFSRFKAELLQGGCFDGLENARKEIFEFIEMYYNPVRRHSSLGYISPVAFERQAGYQQKQESG</sequence>
<name>A0ABP7QTL2_9SPHI</name>
<feature type="domain" description="Integrase catalytic" evidence="1">
    <location>
        <begin position="1"/>
        <end position="156"/>
    </location>
</feature>
<dbReference type="Gene3D" id="3.30.420.10">
    <property type="entry name" value="Ribonuclease H-like superfamily/Ribonuclease H"/>
    <property type="match status" value="1"/>
</dbReference>
<dbReference type="InterPro" id="IPR012337">
    <property type="entry name" value="RNaseH-like_sf"/>
</dbReference>
<dbReference type="NCBIfam" id="NF033516">
    <property type="entry name" value="transpos_IS3"/>
    <property type="match status" value="1"/>
</dbReference>
<gene>
    <name evidence="2" type="ORF">GCM10022210_44710</name>
</gene>
<keyword evidence="3" id="KW-1185">Reference proteome</keyword>
<dbReference type="InterPro" id="IPR001584">
    <property type="entry name" value="Integrase_cat-core"/>
</dbReference>
<evidence type="ECO:0000313" key="2">
    <source>
        <dbReference type="EMBL" id="GAA3987197.1"/>
    </source>
</evidence>
<dbReference type="EMBL" id="BAAAZC010000029">
    <property type="protein sequence ID" value="GAA3987197.1"/>
    <property type="molecule type" value="Genomic_DNA"/>
</dbReference>
<reference evidence="3" key="1">
    <citation type="journal article" date="2019" name="Int. J. Syst. Evol. Microbiol.">
        <title>The Global Catalogue of Microorganisms (GCM) 10K type strain sequencing project: providing services to taxonomists for standard genome sequencing and annotation.</title>
        <authorList>
            <consortium name="The Broad Institute Genomics Platform"/>
            <consortium name="The Broad Institute Genome Sequencing Center for Infectious Disease"/>
            <person name="Wu L."/>
            <person name="Ma J."/>
        </authorList>
    </citation>
    <scope>NUCLEOTIDE SEQUENCE [LARGE SCALE GENOMIC DNA]</scope>
    <source>
        <strain evidence="3">JCM 16601</strain>
    </source>
</reference>
<evidence type="ECO:0000259" key="1">
    <source>
        <dbReference type="PROSITE" id="PS50994"/>
    </source>
</evidence>
<dbReference type="InterPro" id="IPR048020">
    <property type="entry name" value="Transpos_IS3"/>
</dbReference>
<dbReference type="InterPro" id="IPR050900">
    <property type="entry name" value="Transposase_IS3/IS150/IS904"/>
</dbReference>
<protein>
    <recommendedName>
        <fullName evidence="1">Integrase catalytic domain-containing protein</fullName>
    </recommendedName>
</protein>
<dbReference type="InterPro" id="IPR036397">
    <property type="entry name" value="RNaseH_sf"/>
</dbReference>
<dbReference type="SUPFAM" id="SSF53098">
    <property type="entry name" value="Ribonuclease H-like"/>
    <property type="match status" value="1"/>
</dbReference>
<organism evidence="2 3">
    <name type="scientific">Mucilaginibacter dorajii</name>
    <dbReference type="NCBI Taxonomy" id="692994"/>
    <lineage>
        <taxon>Bacteria</taxon>
        <taxon>Pseudomonadati</taxon>
        <taxon>Bacteroidota</taxon>
        <taxon>Sphingobacteriia</taxon>
        <taxon>Sphingobacteriales</taxon>
        <taxon>Sphingobacteriaceae</taxon>
        <taxon>Mucilaginibacter</taxon>
    </lineage>
</organism>
<dbReference type="Pfam" id="PF00665">
    <property type="entry name" value="rve"/>
    <property type="match status" value="1"/>
</dbReference>
<proteinExistence type="predicted"/>
<accession>A0ABP7QTL2</accession>
<dbReference type="Proteomes" id="UP001500742">
    <property type="component" value="Unassembled WGS sequence"/>
</dbReference>
<dbReference type="PROSITE" id="PS50994">
    <property type="entry name" value="INTEGRASE"/>
    <property type="match status" value="1"/>
</dbReference>
<dbReference type="PANTHER" id="PTHR46889">
    <property type="entry name" value="TRANSPOSASE INSF FOR INSERTION SEQUENCE IS3B-RELATED"/>
    <property type="match status" value="1"/>
</dbReference>
<evidence type="ECO:0000313" key="3">
    <source>
        <dbReference type="Proteomes" id="UP001500742"/>
    </source>
</evidence>
<comment type="caution">
    <text evidence="2">The sequence shown here is derived from an EMBL/GenBank/DDBJ whole genome shotgun (WGS) entry which is preliminary data.</text>
</comment>